<feature type="transmembrane region" description="Helical" evidence="8">
    <location>
        <begin position="85"/>
        <end position="104"/>
    </location>
</feature>
<comment type="caution">
    <text evidence="9">The sequence shown here is derived from an EMBL/GenBank/DDBJ whole genome shotgun (WGS) entry which is preliminary data.</text>
</comment>
<evidence type="ECO:0000256" key="5">
    <source>
        <dbReference type="ARBA" id="ARBA00022989"/>
    </source>
</evidence>
<evidence type="ECO:0000256" key="3">
    <source>
        <dbReference type="ARBA" id="ARBA00022475"/>
    </source>
</evidence>
<comment type="similarity">
    <text evidence="7">Belongs to the drug/metabolite transporter (DMT) superfamily. Small multidrug resistance (SMR) (TC 2.A.7.1) family.</text>
</comment>
<dbReference type="AlphaFoldDB" id="A0A943Z7N2"/>
<feature type="transmembrane region" description="Helical" evidence="8">
    <location>
        <begin position="57"/>
        <end position="79"/>
    </location>
</feature>
<comment type="subcellular location">
    <subcellularLocation>
        <location evidence="1 7">Cell membrane</location>
        <topology evidence="1 7">Multi-pass membrane protein</topology>
    </subcellularLocation>
</comment>
<accession>A0A943Z7N2</accession>
<evidence type="ECO:0000256" key="1">
    <source>
        <dbReference type="ARBA" id="ARBA00004651"/>
    </source>
</evidence>
<keyword evidence="4 7" id="KW-0812">Transmembrane</keyword>
<dbReference type="Gene3D" id="1.10.3730.20">
    <property type="match status" value="1"/>
</dbReference>
<sequence length="119" mass="12495">MPYVLLCISILTEVVGTTMMKLSEGFTVLAPSVAVVVAYVISFSLFVIVLKTVPLGLAYGIWGGAGTVLTTIIGCVVWGEPFGLYTGLGIALVAVGIYLMNAGSQEETDKEVSRFNEAA</sequence>
<evidence type="ECO:0000256" key="6">
    <source>
        <dbReference type="ARBA" id="ARBA00023136"/>
    </source>
</evidence>
<dbReference type="PANTHER" id="PTHR30561:SF1">
    <property type="entry name" value="MULTIDRUG TRANSPORTER EMRE"/>
    <property type="match status" value="1"/>
</dbReference>
<protein>
    <submittedName>
        <fullName evidence="9">Multidrug efflux SMR transporter</fullName>
    </submittedName>
</protein>
<evidence type="ECO:0000313" key="9">
    <source>
        <dbReference type="EMBL" id="MBS6940849.1"/>
    </source>
</evidence>
<name>A0A943Z7N2_9ACTN</name>
<keyword evidence="5 8" id="KW-1133">Transmembrane helix</keyword>
<dbReference type="PANTHER" id="PTHR30561">
    <property type="entry name" value="SMR FAMILY PROTON-DEPENDENT DRUG EFFLUX TRANSPORTER SUGE"/>
    <property type="match status" value="1"/>
</dbReference>
<gene>
    <name evidence="9" type="ORF">KH142_05110</name>
</gene>
<evidence type="ECO:0000313" key="10">
    <source>
        <dbReference type="Proteomes" id="UP000727506"/>
    </source>
</evidence>
<dbReference type="SUPFAM" id="SSF103481">
    <property type="entry name" value="Multidrug resistance efflux transporter EmrE"/>
    <property type="match status" value="1"/>
</dbReference>
<dbReference type="Pfam" id="PF00893">
    <property type="entry name" value="Multi_Drug_Res"/>
    <property type="match status" value="1"/>
</dbReference>
<keyword evidence="6 8" id="KW-0472">Membrane</keyword>
<feature type="transmembrane region" description="Helical" evidence="8">
    <location>
        <begin position="26"/>
        <end position="50"/>
    </location>
</feature>
<evidence type="ECO:0000256" key="8">
    <source>
        <dbReference type="SAM" id="Phobius"/>
    </source>
</evidence>
<dbReference type="GO" id="GO:0022857">
    <property type="term" value="F:transmembrane transporter activity"/>
    <property type="evidence" value="ECO:0007669"/>
    <property type="project" value="InterPro"/>
</dbReference>
<proteinExistence type="inferred from homology"/>
<dbReference type="InterPro" id="IPR000390">
    <property type="entry name" value="Small_drug/metabolite_transptr"/>
</dbReference>
<evidence type="ECO:0000256" key="2">
    <source>
        <dbReference type="ARBA" id="ARBA00022448"/>
    </source>
</evidence>
<dbReference type="InterPro" id="IPR045324">
    <property type="entry name" value="Small_multidrug_res"/>
</dbReference>
<reference evidence="9" key="1">
    <citation type="submission" date="2021-02" db="EMBL/GenBank/DDBJ databases">
        <title>Infant gut strain persistence is associated with maternal origin, phylogeny, and functional potential including surface adhesion and iron acquisition.</title>
        <authorList>
            <person name="Lou Y.C."/>
        </authorList>
    </citation>
    <scope>NUCLEOTIDE SEQUENCE</scope>
    <source>
        <strain evidence="9">L2_039_000G1_dasL2_039_000G1_concoct_11</strain>
    </source>
</reference>
<evidence type="ECO:0000256" key="4">
    <source>
        <dbReference type="ARBA" id="ARBA00022692"/>
    </source>
</evidence>
<dbReference type="EMBL" id="JAGZSV010000074">
    <property type="protein sequence ID" value="MBS6940849.1"/>
    <property type="molecule type" value="Genomic_DNA"/>
</dbReference>
<dbReference type="Proteomes" id="UP000727506">
    <property type="component" value="Unassembled WGS sequence"/>
</dbReference>
<evidence type="ECO:0000256" key="7">
    <source>
        <dbReference type="RuleBase" id="RU003942"/>
    </source>
</evidence>
<dbReference type="GO" id="GO:0005886">
    <property type="term" value="C:plasma membrane"/>
    <property type="evidence" value="ECO:0007669"/>
    <property type="project" value="UniProtKB-SubCell"/>
</dbReference>
<dbReference type="InterPro" id="IPR037185">
    <property type="entry name" value="EmrE-like"/>
</dbReference>
<keyword evidence="3" id="KW-1003">Cell membrane</keyword>
<organism evidence="9 10">
    <name type="scientific">Slackia piriformis</name>
    <dbReference type="NCBI Taxonomy" id="626934"/>
    <lineage>
        <taxon>Bacteria</taxon>
        <taxon>Bacillati</taxon>
        <taxon>Actinomycetota</taxon>
        <taxon>Coriobacteriia</taxon>
        <taxon>Eggerthellales</taxon>
        <taxon>Eggerthellaceae</taxon>
        <taxon>Slackia</taxon>
    </lineage>
</organism>
<keyword evidence="2" id="KW-0813">Transport</keyword>